<keyword evidence="2" id="KW-1185">Reference proteome</keyword>
<dbReference type="Pfam" id="PF00756">
    <property type="entry name" value="Esterase"/>
    <property type="match status" value="1"/>
</dbReference>
<name>A0A2T8HL81_9SPHI</name>
<gene>
    <name evidence="1" type="ORF">DC487_00200</name>
</gene>
<evidence type="ECO:0000313" key="2">
    <source>
        <dbReference type="Proteomes" id="UP000245627"/>
    </source>
</evidence>
<dbReference type="Gene3D" id="3.40.50.1820">
    <property type="entry name" value="alpha/beta hydrolase"/>
    <property type="match status" value="1"/>
</dbReference>
<evidence type="ECO:0000313" key="1">
    <source>
        <dbReference type="EMBL" id="PVH26082.1"/>
    </source>
</evidence>
<dbReference type="PANTHER" id="PTHR48098:SF6">
    <property type="entry name" value="FERRI-BACILLIBACTIN ESTERASE BESA"/>
    <property type="match status" value="1"/>
</dbReference>
<dbReference type="InterPro" id="IPR000801">
    <property type="entry name" value="Esterase-like"/>
</dbReference>
<dbReference type="Proteomes" id="UP000245627">
    <property type="component" value="Unassembled WGS sequence"/>
</dbReference>
<dbReference type="AlphaFoldDB" id="A0A2T8HL81"/>
<dbReference type="InterPro" id="IPR050583">
    <property type="entry name" value="Mycobacterial_A85_antigen"/>
</dbReference>
<proteinExistence type="predicted"/>
<dbReference type="EMBL" id="QDKG01000001">
    <property type="protein sequence ID" value="PVH26082.1"/>
    <property type="molecule type" value="Genomic_DNA"/>
</dbReference>
<dbReference type="SUPFAM" id="SSF53474">
    <property type="entry name" value="alpha/beta-Hydrolases"/>
    <property type="match status" value="1"/>
</dbReference>
<dbReference type="InterPro" id="IPR029058">
    <property type="entry name" value="AB_hydrolase_fold"/>
</dbReference>
<accession>A0A2T8HL81</accession>
<reference evidence="1 2" key="1">
    <citation type="submission" date="2018-04" db="EMBL/GenBank/DDBJ databases">
        <title>Sphingobacterium cortibacter sp. nov.</title>
        <authorList>
            <person name="Li Y."/>
        </authorList>
    </citation>
    <scope>NUCLEOTIDE SEQUENCE [LARGE SCALE GENOMIC DNA]</scope>
    <source>
        <strain evidence="1 2">2c-3</strain>
    </source>
</reference>
<sequence length="413" mass="46637">MLQNTEIDTNNNMKTRVWLACLTTILIAKWGMAQELYDVNITIQNRDQSSHIGEQFFITGAFNGWKPAAVLVGAIPKYGETIQVTIPSVPKGLFEYKFTRGNWETLASTAKGNLEGPIKLIVTGDTAVTATIDGWRDDFPASTASPQVHILDSAFYFPKLDVQRRVWIYLPEGYAQSKESYPVIYMHDGQDLFDEATSKGRIGPLEWRVDEAIDEAKDKAIVVAIAHAEDIQRRQNEYFVRPTTSFPQPLGEAYLQDIVSVLKPYVDQHYRTKSDRAHTAMAGSSVGGLLTFYASLLHPETFGTVGVLSPSIWLDEGNIDQAIAQIPVKDASLTPDFYFYGGGNENRIKPDGSRVRMHDDIERIIQMMQNSGREKIQVSIEPDGRHGAWYWQKAFPYFYSWWTSQFSQNDNQS</sequence>
<comment type="caution">
    <text evidence="1">The sequence shown here is derived from an EMBL/GenBank/DDBJ whole genome shotgun (WGS) entry which is preliminary data.</text>
</comment>
<organism evidence="1 2">
    <name type="scientific">Sphingobacterium corticibacter</name>
    <dbReference type="NCBI Taxonomy" id="2171749"/>
    <lineage>
        <taxon>Bacteria</taxon>
        <taxon>Pseudomonadati</taxon>
        <taxon>Bacteroidota</taxon>
        <taxon>Sphingobacteriia</taxon>
        <taxon>Sphingobacteriales</taxon>
        <taxon>Sphingobacteriaceae</taxon>
        <taxon>Sphingobacterium</taxon>
    </lineage>
</organism>
<protein>
    <submittedName>
        <fullName evidence="1">Esterase</fullName>
    </submittedName>
</protein>
<dbReference type="PANTHER" id="PTHR48098">
    <property type="entry name" value="ENTEROCHELIN ESTERASE-RELATED"/>
    <property type="match status" value="1"/>
</dbReference>